<proteinExistence type="predicted"/>
<name>A0A1B6NYW6_9ZZZZ</name>
<gene>
    <name evidence="1" type="ORF">MGSAQ_000096</name>
</gene>
<organism evidence="1">
    <name type="scientific">marine sediment metagenome</name>
    <dbReference type="NCBI Taxonomy" id="412755"/>
    <lineage>
        <taxon>unclassified sequences</taxon>
        <taxon>metagenomes</taxon>
        <taxon>ecological metagenomes</taxon>
    </lineage>
</organism>
<dbReference type="AlphaFoldDB" id="A0A1B6NYW6"/>
<accession>A0A1B6NYW6</accession>
<comment type="caution">
    <text evidence="1">The sequence shown here is derived from an EMBL/GenBank/DDBJ whole genome shotgun (WGS) entry which is preliminary data.</text>
</comment>
<evidence type="ECO:0000313" key="1">
    <source>
        <dbReference type="EMBL" id="KTF08412.1"/>
    </source>
</evidence>
<sequence>MIAQSMQDRFMTYQCFHQTCIIANESLSFIVNLLEHI</sequence>
<protein>
    <submittedName>
        <fullName evidence="1">Uncharacterized protein</fullName>
    </submittedName>
</protein>
<dbReference type="EMBL" id="AYSL01000006">
    <property type="protein sequence ID" value="KTF08412.1"/>
    <property type="molecule type" value="Genomic_DNA"/>
</dbReference>
<reference evidence="1" key="1">
    <citation type="submission" date="2013-11" db="EMBL/GenBank/DDBJ databases">
        <title>Microbial diversity, functional groups and degradation webs in Northern and Southern Mediterranean and Red Sea marine crude oil polluted sites.</title>
        <authorList>
            <person name="Daffonchio D."/>
            <person name="Mapelli F."/>
            <person name="Ferrer M."/>
            <person name="Richter M."/>
            <person name="Cherif A."/>
            <person name="Malkawi H.I."/>
            <person name="Yakimov M.M."/>
            <person name="Abdel-Fattah Y.R."/>
            <person name="Blaghen M."/>
            <person name="Golyshin P.N."/>
            <person name="Kalogerakis N."/>
            <person name="Boon N."/>
            <person name="Magagnini M."/>
            <person name="Fava F."/>
        </authorList>
    </citation>
    <scope>NUCLEOTIDE SEQUENCE</scope>
</reference>